<feature type="compositionally biased region" description="Polar residues" evidence="1">
    <location>
        <begin position="31"/>
        <end position="41"/>
    </location>
</feature>
<name>A0A0E9XPB8_ANGAN</name>
<proteinExistence type="predicted"/>
<dbReference type="EMBL" id="GBXM01005029">
    <property type="protein sequence ID" value="JAI03549.1"/>
    <property type="molecule type" value="Transcribed_RNA"/>
</dbReference>
<evidence type="ECO:0000313" key="2">
    <source>
        <dbReference type="EMBL" id="JAI03549.1"/>
    </source>
</evidence>
<organism evidence="2">
    <name type="scientific">Anguilla anguilla</name>
    <name type="common">European freshwater eel</name>
    <name type="synonym">Muraena anguilla</name>
    <dbReference type="NCBI Taxonomy" id="7936"/>
    <lineage>
        <taxon>Eukaryota</taxon>
        <taxon>Metazoa</taxon>
        <taxon>Chordata</taxon>
        <taxon>Craniata</taxon>
        <taxon>Vertebrata</taxon>
        <taxon>Euteleostomi</taxon>
        <taxon>Actinopterygii</taxon>
        <taxon>Neopterygii</taxon>
        <taxon>Teleostei</taxon>
        <taxon>Anguilliformes</taxon>
        <taxon>Anguillidae</taxon>
        <taxon>Anguilla</taxon>
    </lineage>
</organism>
<reference evidence="2" key="1">
    <citation type="submission" date="2014-11" db="EMBL/GenBank/DDBJ databases">
        <authorList>
            <person name="Amaro Gonzalez C."/>
        </authorList>
    </citation>
    <scope>NUCLEOTIDE SEQUENCE</scope>
</reference>
<feature type="region of interest" description="Disordered" evidence="1">
    <location>
        <begin position="1"/>
        <end position="41"/>
    </location>
</feature>
<sequence>MCSVAVSQKAPPLHSGRRNSAHPPLARRSVRQSSRCGTQRG</sequence>
<dbReference type="AlphaFoldDB" id="A0A0E9XPB8"/>
<evidence type="ECO:0000256" key="1">
    <source>
        <dbReference type="SAM" id="MobiDB-lite"/>
    </source>
</evidence>
<accession>A0A0E9XPB8</accession>
<protein>
    <submittedName>
        <fullName evidence="2">Uncharacterized protein</fullName>
    </submittedName>
</protein>
<reference evidence="2" key="2">
    <citation type="journal article" date="2015" name="Fish Shellfish Immunol.">
        <title>Early steps in the European eel (Anguilla anguilla)-Vibrio vulnificus interaction in the gills: Role of the RtxA13 toxin.</title>
        <authorList>
            <person name="Callol A."/>
            <person name="Pajuelo D."/>
            <person name="Ebbesson L."/>
            <person name="Teles M."/>
            <person name="MacKenzie S."/>
            <person name="Amaro C."/>
        </authorList>
    </citation>
    <scope>NUCLEOTIDE SEQUENCE</scope>
</reference>